<evidence type="ECO:0000313" key="3">
    <source>
        <dbReference type="EMBL" id="MFK2855268.1"/>
    </source>
</evidence>
<protein>
    <submittedName>
        <fullName evidence="3">MFS transporter</fullName>
    </submittedName>
</protein>
<accession>A0ABW8IKF6</accession>
<dbReference type="InterPro" id="IPR036259">
    <property type="entry name" value="MFS_trans_sf"/>
</dbReference>
<dbReference type="Gene3D" id="1.20.1250.20">
    <property type="entry name" value="MFS general substrate transporter like domains"/>
    <property type="match status" value="1"/>
</dbReference>
<gene>
    <name evidence="3" type="ORF">ISP18_11745</name>
</gene>
<keyword evidence="2" id="KW-0472">Membrane</keyword>
<evidence type="ECO:0000313" key="4">
    <source>
        <dbReference type="Proteomes" id="UP001620409"/>
    </source>
</evidence>
<reference evidence="3 4" key="1">
    <citation type="submission" date="2020-10" db="EMBL/GenBank/DDBJ databases">
        <title>Phylogeny of dyella-like bacteria.</title>
        <authorList>
            <person name="Fu J."/>
        </authorList>
    </citation>
    <scope>NUCLEOTIDE SEQUENCE [LARGE SCALE GENOMIC DNA]</scope>
    <source>
        <strain evidence="3 4">DHG40</strain>
    </source>
</reference>
<feature type="transmembrane region" description="Helical" evidence="2">
    <location>
        <begin position="179"/>
        <end position="201"/>
    </location>
</feature>
<feature type="transmembrane region" description="Helical" evidence="2">
    <location>
        <begin position="316"/>
        <end position="341"/>
    </location>
</feature>
<feature type="transmembrane region" description="Helical" evidence="2">
    <location>
        <begin position="289"/>
        <end position="310"/>
    </location>
</feature>
<dbReference type="Pfam" id="PF13347">
    <property type="entry name" value="MFS_2"/>
    <property type="match status" value="1"/>
</dbReference>
<keyword evidence="4" id="KW-1185">Reference proteome</keyword>
<feature type="transmembrane region" description="Helical" evidence="2">
    <location>
        <begin position="257"/>
        <end position="277"/>
    </location>
</feature>
<evidence type="ECO:0000256" key="2">
    <source>
        <dbReference type="SAM" id="Phobius"/>
    </source>
</evidence>
<proteinExistence type="inferred from homology"/>
<evidence type="ECO:0000256" key="1">
    <source>
        <dbReference type="ARBA" id="ARBA00009617"/>
    </source>
</evidence>
<comment type="similarity">
    <text evidence="1">Belongs to the sodium:galactoside symporter (TC 2.A.2) family.</text>
</comment>
<dbReference type="Proteomes" id="UP001620409">
    <property type="component" value="Unassembled WGS sequence"/>
</dbReference>
<keyword evidence="2" id="KW-0812">Transmembrane</keyword>
<dbReference type="SUPFAM" id="SSF103473">
    <property type="entry name" value="MFS general substrate transporter"/>
    <property type="match status" value="2"/>
</dbReference>
<feature type="transmembrane region" description="Helical" evidence="2">
    <location>
        <begin position="222"/>
        <end position="242"/>
    </location>
</feature>
<comment type="caution">
    <text evidence="3">The sequence shown here is derived from an EMBL/GenBank/DDBJ whole genome shotgun (WGS) entry which is preliminary data.</text>
</comment>
<feature type="transmembrane region" description="Helical" evidence="2">
    <location>
        <begin position="148"/>
        <end position="173"/>
    </location>
</feature>
<dbReference type="PANTHER" id="PTHR11328">
    <property type="entry name" value="MAJOR FACILITATOR SUPERFAMILY DOMAIN-CONTAINING PROTEIN"/>
    <property type="match status" value="1"/>
</dbReference>
<dbReference type="RefSeq" id="WP_380006340.1">
    <property type="nucleotide sequence ID" value="NZ_JADIKI010000023.1"/>
</dbReference>
<sequence>MQLVYRHFIWRYALAHYGKSLFWYASELLFPFYLTEIGLFSGWIMGLVIGSSLMFSVLADLVVGWLSRRYLSSARRAGRCQIVGASLSVVSILSFFACVWMPSAWRIEYAMASLLCFRFTYALYDIAQDVLVNLATNGRAQRSHLSGVHFTFSGIASITVATLVTPMAAMHAGKTHAEFFMLAALLSVGALASSLQLGSYLKRSGENSGELIRSSSQHQDTAPPMFYFVLTFLLALCGPMFAKVAPYYGTYAMHQRFAGTIMVSLYSLGIALAFPLLASAMHGMPRRLVMVRAALFMVAVSAVIVGLGWVDAYVLYGAAFALGISWGILCILCWSGFADAISRKQTRAVSFDYAQFLASAKAGLLLAAVLIGATLSSLDYKSTQAHYLMPLMATPSIVAGVALVLLVCWKHRQTAWAGSIGIEHSPQ</sequence>
<feature type="transmembrane region" description="Helical" evidence="2">
    <location>
        <begin position="109"/>
        <end position="127"/>
    </location>
</feature>
<name>A0ABW8IKF6_9GAMM</name>
<dbReference type="EMBL" id="JADIKI010000023">
    <property type="protein sequence ID" value="MFK2855268.1"/>
    <property type="molecule type" value="Genomic_DNA"/>
</dbReference>
<feature type="transmembrane region" description="Helical" evidence="2">
    <location>
        <begin position="12"/>
        <end position="34"/>
    </location>
</feature>
<feature type="transmembrane region" description="Helical" evidence="2">
    <location>
        <begin position="387"/>
        <end position="409"/>
    </location>
</feature>
<feature type="transmembrane region" description="Helical" evidence="2">
    <location>
        <begin position="353"/>
        <end position="375"/>
    </location>
</feature>
<feature type="transmembrane region" description="Helical" evidence="2">
    <location>
        <begin position="40"/>
        <end position="62"/>
    </location>
</feature>
<feature type="transmembrane region" description="Helical" evidence="2">
    <location>
        <begin position="82"/>
        <end position="103"/>
    </location>
</feature>
<dbReference type="PANTHER" id="PTHR11328:SF28">
    <property type="entry name" value="MAJOR FACILITATOR SUPERFAMILY DOMAIN-CONTAINING PROTEIN 12"/>
    <property type="match status" value="1"/>
</dbReference>
<keyword evidence="2" id="KW-1133">Transmembrane helix</keyword>
<dbReference type="InterPro" id="IPR039672">
    <property type="entry name" value="MFS_2"/>
</dbReference>
<organism evidence="3 4">
    <name type="scientific">Dyella humi</name>
    <dbReference type="NCBI Taxonomy" id="1770547"/>
    <lineage>
        <taxon>Bacteria</taxon>
        <taxon>Pseudomonadati</taxon>
        <taxon>Pseudomonadota</taxon>
        <taxon>Gammaproteobacteria</taxon>
        <taxon>Lysobacterales</taxon>
        <taxon>Rhodanobacteraceae</taxon>
        <taxon>Dyella</taxon>
    </lineage>
</organism>